<dbReference type="RefSeq" id="XP_020075506.1">
    <property type="nucleotide sequence ID" value="XM_020219262.1"/>
</dbReference>
<gene>
    <name evidence="1" type="ORF">HYPBUDRAFT_12142</name>
</gene>
<dbReference type="OrthoDB" id="531564at2759"/>
<dbReference type="EMBL" id="KV454542">
    <property type="protein sequence ID" value="ODV66439.1"/>
    <property type="molecule type" value="Genomic_DNA"/>
</dbReference>
<dbReference type="Proteomes" id="UP000095085">
    <property type="component" value="Unassembled WGS sequence"/>
</dbReference>
<organism evidence="1 2">
    <name type="scientific">Hyphopichia burtonii NRRL Y-1933</name>
    <dbReference type="NCBI Taxonomy" id="984485"/>
    <lineage>
        <taxon>Eukaryota</taxon>
        <taxon>Fungi</taxon>
        <taxon>Dikarya</taxon>
        <taxon>Ascomycota</taxon>
        <taxon>Saccharomycotina</taxon>
        <taxon>Pichiomycetes</taxon>
        <taxon>Debaryomycetaceae</taxon>
        <taxon>Hyphopichia</taxon>
    </lineage>
</organism>
<reference evidence="2" key="1">
    <citation type="submission" date="2016-05" db="EMBL/GenBank/DDBJ databases">
        <title>Comparative genomics of biotechnologically important yeasts.</title>
        <authorList>
            <consortium name="DOE Joint Genome Institute"/>
            <person name="Riley R."/>
            <person name="Haridas S."/>
            <person name="Wolfe K.H."/>
            <person name="Lopes M.R."/>
            <person name="Hittinger C.T."/>
            <person name="Goker M."/>
            <person name="Salamov A."/>
            <person name="Wisecaver J."/>
            <person name="Long T.M."/>
            <person name="Aerts A.L."/>
            <person name="Barry K."/>
            <person name="Choi C."/>
            <person name="Clum A."/>
            <person name="Coughlan A.Y."/>
            <person name="Deshpande S."/>
            <person name="Douglass A.P."/>
            <person name="Hanson S.J."/>
            <person name="Klenk H.-P."/>
            <person name="Labutti K."/>
            <person name="Lapidus A."/>
            <person name="Lindquist E."/>
            <person name="Lipzen A."/>
            <person name="Meier-Kolthoff J.P."/>
            <person name="Ohm R.A."/>
            <person name="Otillar R.P."/>
            <person name="Pangilinan J."/>
            <person name="Peng Y."/>
            <person name="Rokas A."/>
            <person name="Rosa C.A."/>
            <person name="Scheuner C."/>
            <person name="Sibirny A.A."/>
            <person name="Slot J.C."/>
            <person name="Stielow J.B."/>
            <person name="Sun H."/>
            <person name="Kurtzman C.P."/>
            <person name="Blackwell M."/>
            <person name="Grigoriev I.V."/>
            <person name="Jeffries T.W."/>
        </authorList>
    </citation>
    <scope>NUCLEOTIDE SEQUENCE [LARGE SCALE GENOMIC DNA]</scope>
    <source>
        <strain evidence="2">NRRL Y-1933</strain>
    </source>
</reference>
<dbReference type="AlphaFoldDB" id="A0A1E4RGP5"/>
<dbReference type="GeneID" id="30993812"/>
<name>A0A1E4RGP5_9ASCO</name>
<evidence type="ECO:0000313" key="1">
    <source>
        <dbReference type="EMBL" id="ODV66439.1"/>
    </source>
</evidence>
<accession>A0A1E4RGP5</accession>
<sequence>IKQNKIKKIITKSRLLVKKYKTPIHQRNEEVHLPIAFRSRAHTPDATFRPTKTRSFII</sequence>
<evidence type="ECO:0000313" key="2">
    <source>
        <dbReference type="Proteomes" id="UP000095085"/>
    </source>
</evidence>
<keyword evidence="2" id="KW-1185">Reference proteome</keyword>
<feature type="non-terminal residue" evidence="1">
    <location>
        <position position="1"/>
    </location>
</feature>
<proteinExistence type="predicted"/>
<protein>
    <submittedName>
        <fullName evidence="1">Uncharacterized protein</fullName>
    </submittedName>
</protein>